<keyword evidence="1" id="KW-0446">Lipid-binding</keyword>
<dbReference type="InterPro" id="IPR050270">
    <property type="entry name" value="DegV_domain_contain"/>
</dbReference>
<name>A0A1G9ZUB0_9FIRM</name>
<dbReference type="InterPro" id="IPR043168">
    <property type="entry name" value="DegV_C"/>
</dbReference>
<dbReference type="RefSeq" id="WP_027431275.1">
    <property type="nucleotide sequence ID" value="NZ_FNHZ01000009.1"/>
</dbReference>
<dbReference type="PANTHER" id="PTHR33434">
    <property type="entry name" value="DEGV DOMAIN-CONTAINING PROTEIN DR_1986-RELATED"/>
    <property type="match status" value="1"/>
</dbReference>
<dbReference type="Gene3D" id="3.30.1180.10">
    <property type="match status" value="1"/>
</dbReference>
<dbReference type="Gene3D" id="3.40.50.10440">
    <property type="entry name" value="Dihydroxyacetone kinase, domain 1"/>
    <property type="match status" value="1"/>
</dbReference>
<dbReference type="Pfam" id="PF02645">
    <property type="entry name" value="DegV"/>
    <property type="match status" value="1"/>
</dbReference>
<sequence length="279" mass="30624">MAYKIVVDSCCDLPEEYRKDEHFAVVPLTLVVDDDEIIDDETFDQLDFLRRVKESKNGAHSACPSPQRYIDEFENVTDTDIYVVTLSSKLSGSYNAAVLAGEMYKEDGGTNKVHVFDSRSAAAGEVLIAFMIERAVKEGLSFEEVVERIEKFRAGMGTYFVLETLEVLRKNGRLSNLKAALVSALNIKPIMAGDDGSIVKLGQSRGMDKALAHMIDYIKADTVDSANKTLVIAHCNAPARALKLKELIEKAMEIKEVVIVDTAGVSSLYAYDGGIVVSV</sequence>
<keyword evidence="3" id="KW-1185">Reference proteome</keyword>
<protein>
    <submittedName>
        <fullName evidence="2">EDD domain protein, DegV family</fullName>
    </submittedName>
</protein>
<evidence type="ECO:0000313" key="3">
    <source>
        <dbReference type="Proteomes" id="UP000187651"/>
    </source>
</evidence>
<dbReference type="EMBL" id="FNHZ01000009">
    <property type="protein sequence ID" value="SDN24959.1"/>
    <property type="molecule type" value="Genomic_DNA"/>
</dbReference>
<dbReference type="AlphaFoldDB" id="A0A1G9ZUB0"/>
<dbReference type="Proteomes" id="UP000187651">
    <property type="component" value="Unassembled WGS sequence"/>
</dbReference>
<gene>
    <name evidence="2" type="ORF">SAMN05216544_2259</name>
</gene>
<proteinExistence type="predicted"/>
<dbReference type="GO" id="GO:0008289">
    <property type="term" value="F:lipid binding"/>
    <property type="evidence" value="ECO:0007669"/>
    <property type="project" value="UniProtKB-KW"/>
</dbReference>
<reference evidence="3" key="1">
    <citation type="submission" date="2016-10" db="EMBL/GenBank/DDBJ databases">
        <authorList>
            <person name="Varghese N."/>
            <person name="Submissions S."/>
        </authorList>
    </citation>
    <scope>NUCLEOTIDE SEQUENCE [LARGE SCALE GENOMIC DNA]</scope>
    <source>
        <strain evidence="3">M83</strain>
    </source>
</reference>
<dbReference type="Gene3D" id="2.20.28.50">
    <property type="entry name" value="degv family protein"/>
    <property type="match status" value="1"/>
</dbReference>
<dbReference type="OrthoDB" id="2138472at2"/>
<organism evidence="2 3">
    <name type="scientific">Lachnospira pectinoschiza</name>
    <dbReference type="NCBI Taxonomy" id="28052"/>
    <lineage>
        <taxon>Bacteria</taxon>
        <taxon>Bacillati</taxon>
        <taxon>Bacillota</taxon>
        <taxon>Clostridia</taxon>
        <taxon>Lachnospirales</taxon>
        <taxon>Lachnospiraceae</taxon>
        <taxon>Lachnospira</taxon>
    </lineage>
</organism>
<dbReference type="NCBIfam" id="TIGR00762">
    <property type="entry name" value="DegV"/>
    <property type="match status" value="1"/>
</dbReference>
<evidence type="ECO:0000256" key="1">
    <source>
        <dbReference type="ARBA" id="ARBA00023121"/>
    </source>
</evidence>
<evidence type="ECO:0000313" key="2">
    <source>
        <dbReference type="EMBL" id="SDN24959.1"/>
    </source>
</evidence>
<dbReference type="PROSITE" id="PS51482">
    <property type="entry name" value="DEGV"/>
    <property type="match status" value="1"/>
</dbReference>
<dbReference type="InterPro" id="IPR003797">
    <property type="entry name" value="DegV"/>
</dbReference>
<dbReference type="PANTHER" id="PTHR33434:SF2">
    <property type="entry name" value="FATTY ACID-BINDING PROTEIN TM_1468"/>
    <property type="match status" value="1"/>
</dbReference>
<dbReference type="SUPFAM" id="SSF82549">
    <property type="entry name" value="DAK1/DegV-like"/>
    <property type="match status" value="1"/>
</dbReference>
<accession>A0A1G9ZUB0</accession>